<evidence type="ECO:0000256" key="3">
    <source>
        <dbReference type="ARBA" id="ARBA00023125"/>
    </source>
</evidence>
<dbReference type="GO" id="GO:0000976">
    <property type="term" value="F:transcription cis-regulatory region binding"/>
    <property type="evidence" value="ECO:0007669"/>
    <property type="project" value="TreeGrafter"/>
</dbReference>
<proteinExistence type="predicted"/>
<evidence type="ECO:0000313" key="8">
    <source>
        <dbReference type="Proteomes" id="UP000183002"/>
    </source>
</evidence>
<dbReference type="InterPro" id="IPR009057">
    <property type="entry name" value="Homeodomain-like_sf"/>
</dbReference>
<dbReference type="Pfam" id="PF00440">
    <property type="entry name" value="TetR_N"/>
    <property type="match status" value="1"/>
</dbReference>
<evidence type="ECO:0000256" key="1">
    <source>
        <dbReference type="ARBA" id="ARBA00022491"/>
    </source>
</evidence>
<dbReference type="InterPro" id="IPR050109">
    <property type="entry name" value="HTH-type_TetR-like_transc_reg"/>
</dbReference>
<gene>
    <name evidence="7" type="ORF">SAMN05216227_10314</name>
</gene>
<dbReference type="Gene3D" id="1.10.357.10">
    <property type="entry name" value="Tetracycline Repressor, domain 2"/>
    <property type="match status" value="1"/>
</dbReference>
<feature type="DNA-binding region" description="H-T-H motif" evidence="5">
    <location>
        <begin position="12"/>
        <end position="31"/>
    </location>
</feature>
<evidence type="ECO:0000256" key="5">
    <source>
        <dbReference type="PROSITE-ProRule" id="PRU00335"/>
    </source>
</evidence>
<dbReference type="SUPFAM" id="SSF48498">
    <property type="entry name" value="Tetracyclin repressor-like, C-terminal domain"/>
    <property type="match status" value="1"/>
</dbReference>
<evidence type="ECO:0000259" key="6">
    <source>
        <dbReference type="PROSITE" id="PS50977"/>
    </source>
</evidence>
<dbReference type="InterPro" id="IPR039538">
    <property type="entry name" value="BetI_C"/>
</dbReference>
<dbReference type="SUPFAM" id="SSF46689">
    <property type="entry name" value="Homeodomain-like"/>
    <property type="match status" value="1"/>
</dbReference>
<dbReference type="EMBL" id="FOCO01000031">
    <property type="protein sequence ID" value="SEN90598.1"/>
    <property type="molecule type" value="Genomic_DNA"/>
</dbReference>
<dbReference type="PROSITE" id="PS50977">
    <property type="entry name" value="HTH_TETR_2"/>
    <property type="match status" value="1"/>
</dbReference>
<name>A0A1H8KDU6_9RHOB</name>
<dbReference type="PANTHER" id="PTHR30055:SF223">
    <property type="entry name" value="HTH-TYPE TRANSCRIPTIONAL REGULATOR UIDR"/>
    <property type="match status" value="1"/>
</dbReference>
<dbReference type="AlphaFoldDB" id="A0A1H8KDU6"/>
<dbReference type="PANTHER" id="PTHR30055">
    <property type="entry name" value="HTH-TYPE TRANSCRIPTIONAL REGULATOR RUTR"/>
    <property type="match status" value="1"/>
</dbReference>
<keyword evidence="3 5" id="KW-0238">DNA-binding</keyword>
<keyword evidence="2" id="KW-0805">Transcription regulation</keyword>
<evidence type="ECO:0000256" key="2">
    <source>
        <dbReference type="ARBA" id="ARBA00023015"/>
    </source>
</evidence>
<dbReference type="Pfam" id="PF13977">
    <property type="entry name" value="TetR_C_6"/>
    <property type="match status" value="1"/>
</dbReference>
<evidence type="ECO:0000313" key="7">
    <source>
        <dbReference type="EMBL" id="SEN90598.1"/>
    </source>
</evidence>
<sequence>MSFLEKGYHQTGVRDIAKRAGVSLGNLYNHFSGKHAVLAEIAALEREELQPFLSYLRNDVAPLEVLEGFVRNYLIHLSAPENVILSLEIASEAVRKPDIAKMFLENQNALLDALASLLTRGVKEGCFRSLPDTRGAASLILDAMEGKALRATLQTDKTTIGHAELWDFIKNAVTNPPD</sequence>
<keyword evidence="8" id="KW-1185">Reference proteome</keyword>
<feature type="domain" description="HTH tetR-type" evidence="6">
    <location>
        <begin position="1"/>
        <end position="49"/>
    </location>
</feature>
<keyword evidence="4" id="KW-0804">Transcription</keyword>
<dbReference type="STRING" id="1077947.SAMN05216227_10314"/>
<dbReference type="GO" id="GO:0003700">
    <property type="term" value="F:DNA-binding transcription factor activity"/>
    <property type="evidence" value="ECO:0007669"/>
    <property type="project" value="TreeGrafter"/>
</dbReference>
<reference evidence="7 8" key="1">
    <citation type="submission" date="2016-10" db="EMBL/GenBank/DDBJ databases">
        <authorList>
            <person name="de Groot N.N."/>
        </authorList>
    </citation>
    <scope>NUCLEOTIDE SEQUENCE [LARGE SCALE GENOMIC DNA]</scope>
    <source>
        <strain evidence="7 8">CGMCC 1.10836</strain>
    </source>
</reference>
<organism evidence="7 8">
    <name type="scientific">Pseudorhodobacter antarcticus</name>
    <dbReference type="NCBI Taxonomy" id="1077947"/>
    <lineage>
        <taxon>Bacteria</taxon>
        <taxon>Pseudomonadati</taxon>
        <taxon>Pseudomonadota</taxon>
        <taxon>Alphaproteobacteria</taxon>
        <taxon>Rhodobacterales</taxon>
        <taxon>Paracoccaceae</taxon>
        <taxon>Pseudorhodobacter</taxon>
    </lineage>
</organism>
<keyword evidence="1" id="KW-0678">Repressor</keyword>
<protein>
    <submittedName>
        <fullName evidence="7">Transcriptional regulator, TetR family</fullName>
    </submittedName>
</protein>
<dbReference type="Proteomes" id="UP000183002">
    <property type="component" value="Unassembled WGS sequence"/>
</dbReference>
<accession>A0A1H8KDU6</accession>
<dbReference type="InterPro" id="IPR001647">
    <property type="entry name" value="HTH_TetR"/>
</dbReference>
<evidence type="ECO:0000256" key="4">
    <source>
        <dbReference type="ARBA" id="ARBA00023163"/>
    </source>
</evidence>
<dbReference type="InterPro" id="IPR036271">
    <property type="entry name" value="Tet_transcr_reg_TetR-rel_C_sf"/>
</dbReference>